<dbReference type="Proteomes" id="UP000516480">
    <property type="component" value="Chromosome 9"/>
</dbReference>
<gene>
    <name evidence="6" type="ORF">PBNK65E_000180300</name>
    <name evidence="5" type="ORF">PBNK65NY_000179600</name>
    <name evidence="7" type="ORF">PBSP11A_000179300</name>
</gene>
<comment type="subcellular location">
    <subcellularLocation>
        <location evidence="1">Nucleus</location>
    </subcellularLocation>
</comment>
<feature type="region of interest" description="Disordered" evidence="3">
    <location>
        <begin position="443"/>
        <end position="471"/>
    </location>
</feature>
<feature type="compositionally biased region" description="Polar residues" evidence="3">
    <location>
        <begin position="1801"/>
        <end position="1810"/>
    </location>
</feature>
<feature type="compositionally biased region" description="Basic and acidic residues" evidence="3">
    <location>
        <begin position="1811"/>
        <end position="1825"/>
    </location>
</feature>
<dbReference type="VEuPathDB" id="PlasmoDB:PBANKA_0908300"/>
<dbReference type="Pfam" id="PF00385">
    <property type="entry name" value="Chromo"/>
    <property type="match status" value="1"/>
</dbReference>
<dbReference type="PROSITE" id="PS50013">
    <property type="entry name" value="CHROMO_2"/>
    <property type="match status" value="1"/>
</dbReference>
<dbReference type="OrthoDB" id="433924at2759"/>
<evidence type="ECO:0000313" key="9">
    <source>
        <dbReference type="Proteomes" id="UP000220214"/>
    </source>
</evidence>
<dbReference type="EMBL" id="LT614635">
    <property type="protein sequence ID" value="SCN25079.1"/>
    <property type="molecule type" value="Genomic_DNA"/>
</dbReference>
<reference evidence="8 10" key="1">
    <citation type="submission" date="2016-08" db="EMBL/GenBank/DDBJ databases">
        <authorList>
            <consortium name="Pathogen Informatics"/>
        </authorList>
    </citation>
    <scope>NUCLEOTIDE SEQUENCE [LARGE SCALE GENOMIC DNA]</scope>
    <source>
        <strain evidence="5 10">NK65 ny</strain>
        <strain evidence="6 9">NK65e</strain>
        <strain evidence="7 8">SP11 Antwerpcl1</strain>
    </source>
</reference>
<sequence>MHDCYNVINTPFELSSKKRKKGSRKIRRKSRIKLMLDDDYSSDFSVTIIGEPDHTEVFEVEKIIMARYKLDSKKKKKNENLDNFEFLIKWKNYDSDDNTWEPFENLSVNLKGEARKAALKLTEELKTLRIDNSISSNDQNIQSHINQIPNRLINNISYGIHMNSNMTRLEQSVDSNLISDINSETIYNSNLYNQSNINVNKRKKNENNDDNNVCYNNIYNINKFITDETDDISQKSDSNNYDKKRRNLKSIISVSNKLNKNKIQNFENTNNVLNSLDSNYYIRKNRESENINICNNNNEEGDTIKRHYSLDDYYIHNNMKHNNKHDFFDDYKNYKTKNKNILPYHRYLKNRYPSEDKNYNQNSLNLSDDTYKEKYFNIPSKNNVSWEIKENNKLNGPNSIYTRNKHKTSGNKIATNIMDNSSDSQEKKVYNINSNVNSNIFFESSHDPDMGNRNIRKSIDTGRRSKNKQNNDINIKNNIQINNNDSNLSKCNHKNKLNNLNKTYIKNNNEKFIHENVLDNKKCKSSKCFELIRMNKDMLNKYAYEENTSESLLKNMEHIFNKFIELDEENEHCNNSTSIINSYKNSELSTSEKYRNNIRSVEKLYISNCYSKKSDNNNQTKNSYIYPNNILNKENDHISKGKNESAVPHLSTDIAQSSDINSEHAVIYKNSQNICDKRIDDTPTYENNTHQLEQTNIELPCEFNNEISKINNISKLSSGLDNHYNLNQISPKISNEINHVNNVKNAKNDNYSTSNTNVTISNSIGNANNPINTNNSNILYMEEEYNHSNSCIENTNYININNNKKKKLNKNKSHSELSSFSSNLKNKYIFKNNIKKNSSNFIGKYNNLIKNIHILNNNNVDKAGNDFNSPTSGNEMIHKNIYDQDEKNAYINSNFNIEDYMNGNSKKKNNDNFPLNLNHDKCENGAYENISPENRFIRNISNLIDRNNDKCDYYIDLLENVLCLLKEKRMNIQSYNTNNSTPNFMNVTPNFDINKQTNYPNYNNYNEDSNYIKNKCYDYSNKNNINIGENNALNQKINLNKNKPGFDFEQKQTPNNCTHKKNNNLAEFYQHSQLYNNQNNYEHFCNEQNNNKRKKNIRKTSQNTNCNTDSNNEYINNYSPKNFENNNRKLNCIKKTDNNTKNDIPVPNIINKKHNDKKRKIEIKNISTFISKICKNNKEMIEENDEQNWKNNKKNVRKIRKKINVDKMINTNDSSNDQNISFQNNTMDKENSEQDEKNKYTILHALDINAIKENYMKKYSEYVESINKLALSNIDALIKNINIINFYNRKTENNINFIKGKFQIHLIESYTNILLYFDIFNDFKNYNFIYKNCEFLNTLFYRFCENISENKNHNLDTSTNELSKNIILFNEIYKLNQKLNEFFKEQFLLLNLKPKLLYFPSPNYFMCFYVHLSAKTDYNHPCEDEEDCAITRVNNHSKHINSNKEHDESLNNIRDNNTNNNPDDACKDLIGTKHSIPHTQINSYFIDGSNKKFQNDSIAYNNDNYITRQNEEDNKSEYNSIITNDSFSANCNDVITDNELDNTLDHAVISENGCSNSNKKPNNELKNIDHGNYTTEVTHHVVACDEMKQTKYKDTKFQSKYDDSQFNKFEYQTDTCENDNFKTTKSLLKHNLNNNRKSIFNSNSYILCGNDSNKNKLSLNEDVRKNDCKMIEGSNDSLKVKDFMQNSRVHENNSNANKPNCIQNSQIKFCINTDHGNNKANIINNEKIDSEKSTIFKDSQNNLNDNILHLTNSGKGISYHELSFMSANEQSDHDENNNDDNDTEDMISPFDGTKMKLCDSVQESNDFQSSPKEEGNYLCKGKNEPIYENDNTNNAKNEYDSVENMDNINANFNKSDFTDSNNNMDKPSNIKPNSSNNNIRINLNIQSLYDAYVNLNDSSKNNNNYYDSYLPHPSAYNKYTDDKKNINNNILKEDIKNVLYNWHNNVSTNYQL</sequence>
<dbReference type="SUPFAM" id="SSF54160">
    <property type="entry name" value="Chromo domain-like"/>
    <property type="match status" value="1"/>
</dbReference>
<evidence type="ECO:0000313" key="10">
    <source>
        <dbReference type="Proteomes" id="UP000516480"/>
    </source>
</evidence>
<proteinExistence type="predicted"/>
<name>A0A1C6YEU1_PLABE</name>
<dbReference type="Proteomes" id="UP000219860">
    <property type="component" value="Chromosome 9"/>
</dbReference>
<dbReference type="GO" id="GO:0005634">
    <property type="term" value="C:nucleus"/>
    <property type="evidence" value="ECO:0007669"/>
    <property type="project" value="UniProtKB-SubCell"/>
</dbReference>
<evidence type="ECO:0000256" key="2">
    <source>
        <dbReference type="ARBA" id="ARBA00023242"/>
    </source>
</evidence>
<feature type="region of interest" description="Disordered" evidence="3">
    <location>
        <begin position="1439"/>
        <end position="1462"/>
    </location>
</feature>
<dbReference type="Gene3D" id="2.40.50.40">
    <property type="match status" value="1"/>
</dbReference>
<dbReference type="InterPro" id="IPR023780">
    <property type="entry name" value="Chromo_domain"/>
</dbReference>
<evidence type="ECO:0000313" key="8">
    <source>
        <dbReference type="Proteomes" id="UP000219860"/>
    </source>
</evidence>
<organism evidence="5 10">
    <name type="scientific">Plasmodium berghei</name>
    <dbReference type="NCBI Taxonomy" id="5821"/>
    <lineage>
        <taxon>Eukaryota</taxon>
        <taxon>Sar</taxon>
        <taxon>Alveolata</taxon>
        <taxon>Apicomplexa</taxon>
        <taxon>Aconoidasida</taxon>
        <taxon>Haemosporida</taxon>
        <taxon>Plasmodiidae</taxon>
        <taxon>Plasmodium</taxon>
        <taxon>Plasmodium (Vinckeia)</taxon>
    </lineage>
</organism>
<keyword evidence="2" id="KW-0539">Nucleus</keyword>
<dbReference type="PROSITE" id="PS00598">
    <property type="entry name" value="CHROMO_1"/>
    <property type="match status" value="1"/>
</dbReference>
<dbReference type="InterPro" id="IPR023779">
    <property type="entry name" value="Chromodomain_CS"/>
</dbReference>
<dbReference type="EMBL" id="LT608257">
    <property type="protein sequence ID" value="SCO61642.1"/>
    <property type="molecule type" value="Genomic_DNA"/>
</dbReference>
<accession>A0A1C6YEU1</accession>
<protein>
    <recommendedName>
        <fullName evidence="4">Chromo domain-containing protein</fullName>
    </recommendedName>
</protein>
<dbReference type="Proteomes" id="UP000220214">
    <property type="component" value="Chromosome 9"/>
</dbReference>
<evidence type="ECO:0000259" key="4">
    <source>
        <dbReference type="PROSITE" id="PS50013"/>
    </source>
</evidence>
<evidence type="ECO:0000313" key="7">
    <source>
        <dbReference type="EMBL" id="SCO61642.1"/>
    </source>
</evidence>
<dbReference type="InterPro" id="IPR000953">
    <property type="entry name" value="Chromo/chromo_shadow_dom"/>
</dbReference>
<dbReference type="OMA" id="SILCISN"/>
<evidence type="ECO:0000313" key="6">
    <source>
        <dbReference type="EMBL" id="SCN25079.1"/>
    </source>
</evidence>
<dbReference type="InterPro" id="IPR016197">
    <property type="entry name" value="Chromo-like_dom_sf"/>
</dbReference>
<feature type="domain" description="Chromo" evidence="4">
    <location>
        <begin position="58"/>
        <end position="106"/>
    </location>
</feature>
<evidence type="ECO:0000256" key="3">
    <source>
        <dbReference type="SAM" id="MobiDB-lite"/>
    </source>
</evidence>
<dbReference type="SMART" id="SM00298">
    <property type="entry name" value="CHROMO"/>
    <property type="match status" value="1"/>
</dbReference>
<evidence type="ECO:0000313" key="5">
    <source>
        <dbReference type="EMBL" id="SCM21834.1"/>
    </source>
</evidence>
<feature type="region of interest" description="Disordered" evidence="3">
    <location>
        <begin position="1769"/>
        <end position="1835"/>
    </location>
</feature>
<evidence type="ECO:0000256" key="1">
    <source>
        <dbReference type="ARBA" id="ARBA00004123"/>
    </source>
</evidence>
<dbReference type="EMBL" id="LT608145">
    <property type="protein sequence ID" value="SCM21834.1"/>
    <property type="molecule type" value="Genomic_DNA"/>
</dbReference>
<feature type="compositionally biased region" description="Low complexity" evidence="3">
    <location>
        <begin position="1451"/>
        <end position="1462"/>
    </location>
</feature>